<dbReference type="Pfam" id="PF13843">
    <property type="entry name" value="DDE_Tnp_1_7"/>
    <property type="match status" value="1"/>
</dbReference>
<dbReference type="InterPro" id="IPR029526">
    <property type="entry name" value="PGBD"/>
</dbReference>
<accession>A0A6A4W9U2</accession>
<evidence type="ECO:0000259" key="1">
    <source>
        <dbReference type="Pfam" id="PF13843"/>
    </source>
</evidence>
<name>A0A6A4W9U2_AMPAM</name>
<dbReference type="EMBL" id="VIIS01001110">
    <property type="protein sequence ID" value="KAF0301939.1"/>
    <property type="molecule type" value="Genomic_DNA"/>
</dbReference>
<evidence type="ECO:0000313" key="2">
    <source>
        <dbReference type="EMBL" id="KAF0301939.1"/>
    </source>
</evidence>
<gene>
    <name evidence="2" type="ORF">FJT64_025944</name>
</gene>
<evidence type="ECO:0000313" key="3">
    <source>
        <dbReference type="Proteomes" id="UP000440578"/>
    </source>
</evidence>
<dbReference type="Proteomes" id="UP000440578">
    <property type="component" value="Unassembled WGS sequence"/>
</dbReference>
<protein>
    <recommendedName>
        <fullName evidence="1">PiggyBac transposable element-derived protein domain-containing protein</fullName>
    </recommendedName>
</protein>
<dbReference type="AlphaFoldDB" id="A0A6A4W9U2"/>
<proteinExistence type="predicted"/>
<organism evidence="2 3">
    <name type="scientific">Amphibalanus amphitrite</name>
    <name type="common">Striped barnacle</name>
    <name type="synonym">Balanus amphitrite</name>
    <dbReference type="NCBI Taxonomy" id="1232801"/>
    <lineage>
        <taxon>Eukaryota</taxon>
        <taxon>Metazoa</taxon>
        <taxon>Ecdysozoa</taxon>
        <taxon>Arthropoda</taxon>
        <taxon>Crustacea</taxon>
        <taxon>Multicrustacea</taxon>
        <taxon>Cirripedia</taxon>
        <taxon>Thoracica</taxon>
        <taxon>Thoracicalcarea</taxon>
        <taxon>Balanomorpha</taxon>
        <taxon>Balanoidea</taxon>
        <taxon>Balanidae</taxon>
        <taxon>Amphibalaninae</taxon>
        <taxon>Amphibalanus</taxon>
    </lineage>
</organism>
<feature type="domain" description="PiggyBac transposable element-derived protein" evidence="1">
    <location>
        <begin position="1"/>
        <end position="59"/>
    </location>
</feature>
<keyword evidence="3" id="KW-1185">Reference proteome</keyword>
<sequence length="177" mass="19582">MDRYFTSIPLVEELRDQKRLSSVGTLNRNKRLLPKEMTDPTGREVGSNKICFRNGEQLASHCPKPGKLLSLAEGKKAALKKSLLLLPKDSTVCLTMDLWSSRTLVAFFDMTAHFVTPEPETKLGARLLAFKTEPQQPTVAGSDSASSDKGLAPSVWLKSPLQQPMLKTPLLMMPQSE</sequence>
<reference evidence="2 3" key="1">
    <citation type="submission" date="2019-07" db="EMBL/GenBank/DDBJ databases">
        <title>Draft genome assembly of a fouling barnacle, Amphibalanus amphitrite (Darwin, 1854): The first reference genome for Thecostraca.</title>
        <authorList>
            <person name="Kim W."/>
        </authorList>
    </citation>
    <scope>NUCLEOTIDE SEQUENCE [LARGE SCALE GENOMIC DNA]</scope>
    <source>
        <strain evidence="2">SNU_AA5</strain>
        <tissue evidence="2">Soma without cirri and trophi</tissue>
    </source>
</reference>
<comment type="caution">
    <text evidence="2">The sequence shown here is derived from an EMBL/GenBank/DDBJ whole genome shotgun (WGS) entry which is preliminary data.</text>
</comment>